<dbReference type="Proteomes" id="UP001062901">
    <property type="component" value="Unassembled WGS sequence"/>
</dbReference>
<organism evidence="2 3">
    <name type="scientific">Saccharibacter floricola DSM 15669</name>
    <dbReference type="NCBI Taxonomy" id="1123227"/>
    <lineage>
        <taxon>Bacteria</taxon>
        <taxon>Pseudomonadati</taxon>
        <taxon>Pseudomonadota</taxon>
        <taxon>Alphaproteobacteria</taxon>
        <taxon>Acetobacterales</taxon>
        <taxon>Acetobacteraceae</taxon>
        <taxon>Saccharibacter</taxon>
    </lineage>
</organism>
<dbReference type="RefSeq" id="WP_018979868.1">
    <property type="nucleotide sequence ID" value="NZ_BAQD01000003.1"/>
</dbReference>
<dbReference type="Gene3D" id="3.30.70.100">
    <property type="match status" value="1"/>
</dbReference>
<dbReference type="EMBL" id="BAQD01000003">
    <property type="protein sequence ID" value="GBQ05130.1"/>
    <property type="molecule type" value="Genomic_DNA"/>
</dbReference>
<dbReference type="SUPFAM" id="SSF55008">
    <property type="entry name" value="HMA, heavy metal-associated domain"/>
    <property type="match status" value="1"/>
</dbReference>
<dbReference type="Pfam" id="PF00403">
    <property type="entry name" value="HMA"/>
    <property type="match status" value="1"/>
</dbReference>
<dbReference type="CDD" id="cd00371">
    <property type="entry name" value="HMA"/>
    <property type="match status" value="1"/>
</dbReference>
<proteinExistence type="predicted"/>
<sequence>MTKTVRIALQGLTCDGCVSSLTTAFMTNPAVESVTVTREPSQATVTYNSAETTPEALCSLVDDAGFEGTVSES</sequence>
<protein>
    <submittedName>
        <fullName evidence="2">Cation/copper resistance transporter ATPase CopZ</fullName>
    </submittedName>
</protein>
<evidence type="ECO:0000259" key="1">
    <source>
        <dbReference type="PROSITE" id="PS50846"/>
    </source>
</evidence>
<name>A0ABQ0NX83_9PROT</name>
<dbReference type="PRINTS" id="PR00946">
    <property type="entry name" value="HGSCAVENGER"/>
</dbReference>
<accession>A0ABQ0NX83</accession>
<evidence type="ECO:0000313" key="2">
    <source>
        <dbReference type="EMBL" id="GBQ05130.1"/>
    </source>
</evidence>
<dbReference type="InterPro" id="IPR036163">
    <property type="entry name" value="HMA_dom_sf"/>
</dbReference>
<feature type="domain" description="HMA" evidence="1">
    <location>
        <begin position="3"/>
        <end position="69"/>
    </location>
</feature>
<dbReference type="InterPro" id="IPR006121">
    <property type="entry name" value="HMA_dom"/>
</dbReference>
<comment type="caution">
    <text evidence="2">The sequence shown here is derived from an EMBL/GenBank/DDBJ whole genome shotgun (WGS) entry which is preliminary data.</text>
</comment>
<keyword evidence="3" id="KW-1185">Reference proteome</keyword>
<dbReference type="PROSITE" id="PS50846">
    <property type="entry name" value="HMA_2"/>
    <property type="match status" value="1"/>
</dbReference>
<reference evidence="2" key="1">
    <citation type="submission" date="2013-04" db="EMBL/GenBank/DDBJ databases">
        <title>The genome sequencing project of 58 acetic acid bacteria.</title>
        <authorList>
            <person name="Okamoto-Kainuma A."/>
            <person name="Ishikawa M."/>
            <person name="Umino S."/>
            <person name="Koizumi Y."/>
            <person name="Shiwa Y."/>
            <person name="Yoshikawa H."/>
            <person name="Matsutani M."/>
            <person name="Matsushita K."/>
        </authorList>
    </citation>
    <scope>NUCLEOTIDE SEQUENCE</scope>
    <source>
        <strain evidence="2">DSM 15669</strain>
    </source>
</reference>
<gene>
    <name evidence="2" type="ORF">AA15669_0320</name>
</gene>
<dbReference type="InterPro" id="IPR001802">
    <property type="entry name" value="MerP/CopZ"/>
</dbReference>
<evidence type="ECO:0000313" key="3">
    <source>
        <dbReference type="Proteomes" id="UP001062901"/>
    </source>
</evidence>